<evidence type="ECO:0000256" key="10">
    <source>
        <dbReference type="ARBA" id="ARBA00033093"/>
    </source>
</evidence>
<dbReference type="Gene3D" id="3.90.650.10">
    <property type="entry name" value="PurM-like C-terminal domain"/>
    <property type="match status" value="1"/>
</dbReference>
<dbReference type="EMBL" id="MFEO01000010">
    <property type="protein sequence ID" value="OGE90795.1"/>
    <property type="molecule type" value="Genomic_DNA"/>
</dbReference>
<feature type="domain" description="PurM-like N-terminal" evidence="12">
    <location>
        <begin position="96"/>
        <end position="183"/>
    </location>
</feature>
<protein>
    <recommendedName>
        <fullName evidence="4">Phosphoribosylformylglycinamidine cyclo-ligase</fullName>
        <ecNumber evidence="3">6.3.3.1</ecNumber>
    </recommendedName>
    <alternativeName>
        <fullName evidence="9">AIR synthase</fullName>
    </alternativeName>
    <alternativeName>
        <fullName evidence="10">AIRS</fullName>
    </alternativeName>
    <alternativeName>
        <fullName evidence="8">Phosphoribosyl-aminoimidazole synthetase</fullName>
    </alternativeName>
</protein>
<dbReference type="GO" id="GO:0006189">
    <property type="term" value="P:'de novo' IMP biosynthetic process"/>
    <property type="evidence" value="ECO:0007669"/>
    <property type="project" value="UniProtKB-UniPathway"/>
</dbReference>
<comment type="caution">
    <text evidence="14">The sequence shown here is derived from an EMBL/GenBank/DDBJ whole genome shotgun (WGS) entry which is preliminary data.</text>
</comment>
<dbReference type="UniPathway" id="UPA00074">
    <property type="reaction ID" value="UER00129"/>
</dbReference>
<dbReference type="GO" id="GO:0046084">
    <property type="term" value="P:adenine biosynthetic process"/>
    <property type="evidence" value="ECO:0007669"/>
    <property type="project" value="TreeGrafter"/>
</dbReference>
<evidence type="ECO:0000313" key="14">
    <source>
        <dbReference type="EMBL" id="OGE90795.1"/>
    </source>
</evidence>
<dbReference type="SUPFAM" id="SSF55326">
    <property type="entry name" value="PurM N-terminal domain-like"/>
    <property type="match status" value="1"/>
</dbReference>
<dbReference type="InterPro" id="IPR036921">
    <property type="entry name" value="PurM-like_N_sf"/>
</dbReference>
<evidence type="ECO:0000313" key="15">
    <source>
        <dbReference type="Proteomes" id="UP000178377"/>
    </source>
</evidence>
<evidence type="ECO:0000256" key="11">
    <source>
        <dbReference type="ARBA" id="ARBA00049057"/>
    </source>
</evidence>
<gene>
    <name evidence="14" type="ORF">A2722_03690</name>
</gene>
<dbReference type="PANTHER" id="PTHR10520:SF12">
    <property type="entry name" value="TRIFUNCTIONAL PURINE BIOSYNTHETIC PROTEIN ADENOSINE-3"/>
    <property type="match status" value="1"/>
</dbReference>
<evidence type="ECO:0000256" key="5">
    <source>
        <dbReference type="ARBA" id="ARBA00022598"/>
    </source>
</evidence>
<dbReference type="PANTHER" id="PTHR10520">
    <property type="entry name" value="TRIFUNCTIONAL PURINE BIOSYNTHETIC PROTEIN ADENOSINE-3-RELATED"/>
    <property type="match status" value="1"/>
</dbReference>
<dbReference type="GO" id="GO:0005524">
    <property type="term" value="F:ATP binding"/>
    <property type="evidence" value="ECO:0007669"/>
    <property type="project" value="UniProtKB-KW"/>
</dbReference>
<accession>A0A1F5PLG0</accession>
<evidence type="ECO:0000259" key="13">
    <source>
        <dbReference type="Pfam" id="PF02769"/>
    </source>
</evidence>
<dbReference type="GO" id="GO:0004641">
    <property type="term" value="F:phosphoribosylformylglycinamidine cyclo-ligase activity"/>
    <property type="evidence" value="ECO:0007669"/>
    <property type="project" value="UniProtKB-EC"/>
</dbReference>
<evidence type="ECO:0000256" key="2">
    <source>
        <dbReference type="ARBA" id="ARBA00010280"/>
    </source>
</evidence>
<organism evidence="14 15">
    <name type="scientific">Candidatus Doudnabacteria bacterium RIFCSPHIGHO2_01_FULL_50_11</name>
    <dbReference type="NCBI Taxonomy" id="1817828"/>
    <lineage>
        <taxon>Bacteria</taxon>
        <taxon>Candidatus Doudnaibacteriota</taxon>
    </lineage>
</organism>
<evidence type="ECO:0000256" key="1">
    <source>
        <dbReference type="ARBA" id="ARBA00004686"/>
    </source>
</evidence>
<dbReference type="STRING" id="1817828.A2722_03690"/>
<dbReference type="InterPro" id="IPR010918">
    <property type="entry name" value="PurM-like_C_dom"/>
</dbReference>
<dbReference type="Pfam" id="PF00586">
    <property type="entry name" value="AIRS"/>
    <property type="match status" value="1"/>
</dbReference>
<keyword evidence="7" id="KW-0067">ATP-binding</keyword>
<dbReference type="GO" id="GO:0005829">
    <property type="term" value="C:cytosol"/>
    <property type="evidence" value="ECO:0007669"/>
    <property type="project" value="TreeGrafter"/>
</dbReference>
<evidence type="ECO:0000256" key="3">
    <source>
        <dbReference type="ARBA" id="ARBA00013047"/>
    </source>
</evidence>
<evidence type="ECO:0000256" key="9">
    <source>
        <dbReference type="ARBA" id="ARBA00032931"/>
    </source>
</evidence>
<dbReference type="Pfam" id="PF02769">
    <property type="entry name" value="AIRS_C"/>
    <property type="match status" value="1"/>
</dbReference>
<evidence type="ECO:0000256" key="7">
    <source>
        <dbReference type="ARBA" id="ARBA00022840"/>
    </source>
</evidence>
<comment type="pathway">
    <text evidence="1">Purine metabolism; IMP biosynthesis via de novo pathway; 5-amino-1-(5-phospho-D-ribosyl)imidazole from N(2)-formyl-N(1)-(5-phospho-D-ribosyl)glycinamide: step 2/2.</text>
</comment>
<dbReference type="InterPro" id="IPR036676">
    <property type="entry name" value="PurM-like_C_sf"/>
</dbReference>
<dbReference type="SUPFAM" id="SSF56042">
    <property type="entry name" value="PurM C-terminal domain-like"/>
    <property type="match status" value="1"/>
</dbReference>
<dbReference type="GO" id="GO:0004637">
    <property type="term" value="F:phosphoribosylamine-glycine ligase activity"/>
    <property type="evidence" value="ECO:0007669"/>
    <property type="project" value="TreeGrafter"/>
</dbReference>
<comment type="similarity">
    <text evidence="2">Belongs to the AIR synthase family.</text>
</comment>
<evidence type="ECO:0000256" key="4">
    <source>
        <dbReference type="ARBA" id="ARBA00020367"/>
    </source>
</evidence>
<comment type="catalytic activity">
    <reaction evidence="11">
        <text>2-formamido-N(1)-(5-O-phospho-beta-D-ribosyl)acetamidine + ATP = 5-amino-1-(5-phospho-beta-D-ribosyl)imidazole + ADP + phosphate + H(+)</text>
        <dbReference type="Rhea" id="RHEA:23032"/>
        <dbReference type="ChEBI" id="CHEBI:15378"/>
        <dbReference type="ChEBI" id="CHEBI:30616"/>
        <dbReference type="ChEBI" id="CHEBI:43474"/>
        <dbReference type="ChEBI" id="CHEBI:137981"/>
        <dbReference type="ChEBI" id="CHEBI:147287"/>
        <dbReference type="ChEBI" id="CHEBI:456216"/>
        <dbReference type="EC" id="6.3.3.1"/>
    </reaction>
</comment>
<name>A0A1F5PLG0_9BACT</name>
<reference evidence="14 15" key="1">
    <citation type="journal article" date="2016" name="Nat. Commun.">
        <title>Thousands of microbial genomes shed light on interconnected biogeochemical processes in an aquifer system.</title>
        <authorList>
            <person name="Anantharaman K."/>
            <person name="Brown C.T."/>
            <person name="Hug L.A."/>
            <person name="Sharon I."/>
            <person name="Castelle C.J."/>
            <person name="Probst A.J."/>
            <person name="Thomas B.C."/>
            <person name="Singh A."/>
            <person name="Wilkins M.J."/>
            <person name="Karaoz U."/>
            <person name="Brodie E.L."/>
            <person name="Williams K.H."/>
            <person name="Hubbard S.S."/>
            <person name="Banfield J.F."/>
        </authorList>
    </citation>
    <scope>NUCLEOTIDE SEQUENCE [LARGE SCALE GENOMIC DNA]</scope>
</reference>
<dbReference type="Gene3D" id="3.30.1330.10">
    <property type="entry name" value="PurM-like, N-terminal domain"/>
    <property type="match status" value="1"/>
</dbReference>
<evidence type="ECO:0000256" key="8">
    <source>
        <dbReference type="ARBA" id="ARBA00031908"/>
    </source>
</evidence>
<keyword evidence="5" id="KW-0436">Ligase</keyword>
<dbReference type="AlphaFoldDB" id="A0A1F5PLG0"/>
<evidence type="ECO:0000259" key="12">
    <source>
        <dbReference type="Pfam" id="PF00586"/>
    </source>
</evidence>
<dbReference type="EC" id="6.3.3.1" evidence="3"/>
<proteinExistence type="inferred from homology"/>
<feature type="domain" description="PurM-like C-terminal" evidence="13">
    <location>
        <begin position="197"/>
        <end position="361"/>
    </location>
</feature>
<keyword evidence="6" id="KW-0547">Nucleotide-binding</keyword>
<dbReference type="InterPro" id="IPR016188">
    <property type="entry name" value="PurM-like_N"/>
</dbReference>
<dbReference type="Proteomes" id="UP000178377">
    <property type="component" value="Unassembled WGS sequence"/>
</dbReference>
<evidence type="ECO:0000256" key="6">
    <source>
        <dbReference type="ARBA" id="ARBA00022741"/>
    </source>
</evidence>
<sequence length="378" mass="42146">MPNSGFTNEAVGVKYGDMDPFKILCQLAGLQTADQLKFHGVREVPWSRGESVYLIEEEDQYTGHVEEGLGTKNLAAEMMDILSAWERMVKNLKQSHFSSIAQCCVAMIVNDMITLGVFPMTVLMHLAVGDSKWFKNEVRSNALIAGWQLACQTSRCSWGGGETPTLRDVVYPRTVVLSGSGYGRIKPKERLIMKNVQSGDAIVFFESSGIHANGLTPAREIADTLTDGYLTRLSDNSTFGDALLTPTHIYVPIIEDCILEGVEIHYGVNITGHGWKKLMRLEEPFTYAINTLPQPQPIFQFLQKHGNLTDKQAYETFNMGAGFAVYVPHSEIEKVIAIARRHSISAWCSGKIRKQGSRKAVWIQPLDVLYEAEELAIR</sequence>
<dbReference type="InterPro" id="IPR004733">
    <property type="entry name" value="PurM_cligase"/>
</dbReference>